<evidence type="ECO:0000259" key="5">
    <source>
        <dbReference type="PROSITE" id="PS50949"/>
    </source>
</evidence>
<evidence type="ECO:0000313" key="7">
    <source>
        <dbReference type="Proteomes" id="UP000244978"/>
    </source>
</evidence>
<dbReference type="Pfam" id="PF07729">
    <property type="entry name" value="FCD"/>
    <property type="match status" value="1"/>
</dbReference>
<dbReference type="AlphaFoldDB" id="A0A2U1SZC8"/>
<dbReference type="InterPro" id="IPR036388">
    <property type="entry name" value="WH-like_DNA-bd_sf"/>
</dbReference>
<dbReference type="KEGG" id="salc:C2138_08205"/>
<dbReference type="EMBL" id="QEEX01000001">
    <property type="protein sequence ID" value="PWB96969.1"/>
    <property type="molecule type" value="Genomic_DNA"/>
</dbReference>
<evidence type="ECO:0000256" key="4">
    <source>
        <dbReference type="SAM" id="MobiDB-lite"/>
    </source>
</evidence>
<dbReference type="Gene3D" id="1.20.120.530">
    <property type="entry name" value="GntR ligand-binding domain-like"/>
    <property type="match status" value="1"/>
</dbReference>
<evidence type="ECO:0000256" key="2">
    <source>
        <dbReference type="ARBA" id="ARBA00023125"/>
    </source>
</evidence>
<feature type="region of interest" description="Disordered" evidence="4">
    <location>
        <begin position="238"/>
        <end position="260"/>
    </location>
</feature>
<proteinExistence type="predicted"/>
<protein>
    <submittedName>
        <fullName evidence="6">FadR family transcriptional regulator</fullName>
    </submittedName>
</protein>
<dbReference type="PRINTS" id="PR00035">
    <property type="entry name" value="HTHGNTR"/>
</dbReference>
<organism evidence="6 7">
    <name type="scientific">Homoserinimonas hongtaonis</name>
    <dbReference type="NCBI Taxonomy" id="2079791"/>
    <lineage>
        <taxon>Bacteria</taxon>
        <taxon>Bacillati</taxon>
        <taxon>Actinomycetota</taxon>
        <taxon>Actinomycetes</taxon>
        <taxon>Micrococcales</taxon>
        <taxon>Microbacteriaceae</taxon>
        <taxon>Homoserinimonas</taxon>
    </lineage>
</organism>
<comment type="caution">
    <text evidence="6">The sequence shown here is derived from an EMBL/GenBank/DDBJ whole genome shotgun (WGS) entry which is preliminary data.</text>
</comment>
<dbReference type="SMART" id="SM00895">
    <property type="entry name" value="FCD"/>
    <property type="match status" value="1"/>
</dbReference>
<keyword evidence="1" id="KW-0805">Transcription regulation</keyword>
<dbReference type="CDD" id="cd07377">
    <property type="entry name" value="WHTH_GntR"/>
    <property type="match status" value="1"/>
</dbReference>
<name>A0A2U1SZC8_9MICO</name>
<evidence type="ECO:0000256" key="3">
    <source>
        <dbReference type="ARBA" id="ARBA00023163"/>
    </source>
</evidence>
<dbReference type="PANTHER" id="PTHR43537">
    <property type="entry name" value="TRANSCRIPTIONAL REGULATOR, GNTR FAMILY"/>
    <property type="match status" value="1"/>
</dbReference>
<dbReference type="SUPFAM" id="SSF48008">
    <property type="entry name" value="GntR ligand-binding domain-like"/>
    <property type="match status" value="1"/>
</dbReference>
<dbReference type="SMART" id="SM00345">
    <property type="entry name" value="HTH_GNTR"/>
    <property type="match status" value="1"/>
</dbReference>
<dbReference type="InterPro" id="IPR036390">
    <property type="entry name" value="WH_DNA-bd_sf"/>
</dbReference>
<evidence type="ECO:0000256" key="1">
    <source>
        <dbReference type="ARBA" id="ARBA00023015"/>
    </source>
</evidence>
<keyword evidence="3" id="KW-0804">Transcription</keyword>
<evidence type="ECO:0000313" key="6">
    <source>
        <dbReference type="EMBL" id="PWB96969.1"/>
    </source>
</evidence>
<sequence>MMNSDNGNGAAASGLAPLAIHRESLSAQIIKALTEYFFSGSVQAGSKLPSERQLADSLGVSRGAVRDAIQSLGLLGVVDIRQGDGTYLRAGGSDLLPRVIEWGLFLGERRVMDLVEARQQLEIVVAGFAARRRSDDDVAKLQSLVDAMDEEANRPGFIDFDVDFHAAIAEAAGNMALRDTLAGITSLIRLWMTRSIEAAGETESSNAEHKAILKAIVAGDSRAAQSAMRRHMKCAEQRLRRTLGNNPSMSTTRDRPPVAS</sequence>
<keyword evidence="7" id="KW-1185">Reference proteome</keyword>
<dbReference type="InterPro" id="IPR000524">
    <property type="entry name" value="Tscrpt_reg_HTH_GntR"/>
</dbReference>
<reference evidence="7" key="1">
    <citation type="submission" date="2018-04" db="EMBL/GenBank/DDBJ databases">
        <authorList>
            <person name="Liu S."/>
            <person name="Wang Z."/>
            <person name="Li J."/>
        </authorList>
    </citation>
    <scope>NUCLEOTIDE SEQUENCE [LARGE SCALE GENOMIC DNA]</scope>
    <source>
        <strain evidence="7">S1194</strain>
    </source>
</reference>
<dbReference type="Gene3D" id="1.10.10.10">
    <property type="entry name" value="Winged helix-like DNA-binding domain superfamily/Winged helix DNA-binding domain"/>
    <property type="match status" value="1"/>
</dbReference>
<dbReference type="InterPro" id="IPR011711">
    <property type="entry name" value="GntR_C"/>
</dbReference>
<dbReference type="InterPro" id="IPR008920">
    <property type="entry name" value="TF_FadR/GntR_C"/>
</dbReference>
<dbReference type="GO" id="GO:0003677">
    <property type="term" value="F:DNA binding"/>
    <property type="evidence" value="ECO:0007669"/>
    <property type="project" value="UniProtKB-KW"/>
</dbReference>
<gene>
    <name evidence="6" type="ORF">DF220_03295</name>
</gene>
<feature type="domain" description="HTH gntR-type" evidence="5">
    <location>
        <begin position="23"/>
        <end position="91"/>
    </location>
</feature>
<keyword evidence="2" id="KW-0238">DNA-binding</keyword>
<dbReference type="PANTHER" id="PTHR43537:SF5">
    <property type="entry name" value="UXU OPERON TRANSCRIPTIONAL REGULATOR"/>
    <property type="match status" value="1"/>
</dbReference>
<accession>A0A2U1SZC8</accession>
<dbReference type="Proteomes" id="UP000244978">
    <property type="component" value="Unassembled WGS sequence"/>
</dbReference>
<dbReference type="GO" id="GO:0003700">
    <property type="term" value="F:DNA-binding transcription factor activity"/>
    <property type="evidence" value="ECO:0007669"/>
    <property type="project" value="InterPro"/>
</dbReference>
<dbReference type="SUPFAM" id="SSF46785">
    <property type="entry name" value="Winged helix' DNA-binding domain"/>
    <property type="match status" value="1"/>
</dbReference>
<dbReference type="Pfam" id="PF00392">
    <property type="entry name" value="GntR"/>
    <property type="match status" value="1"/>
</dbReference>
<dbReference type="PROSITE" id="PS50949">
    <property type="entry name" value="HTH_GNTR"/>
    <property type="match status" value="1"/>
</dbReference>